<reference evidence="4 5" key="1">
    <citation type="journal article" date="2016" name="Environ. Microbiol.">
        <title>Effector profiles distinguish formae speciales of Fusarium oxysporum.</title>
        <authorList>
            <person name="van Dam P."/>
            <person name="Fokkens L."/>
            <person name="Schmidt S.M."/>
            <person name="Linmans J.H."/>
            <person name="Kistler H.C."/>
            <person name="Ma L.J."/>
            <person name="Rep M."/>
        </authorList>
    </citation>
    <scope>NUCLEOTIDE SEQUENCE [LARGE SCALE GENOMIC DNA]</scope>
    <source>
        <strain evidence="4 5">Forc016</strain>
    </source>
</reference>
<organism evidence="4 5">
    <name type="scientific">Fusarium oxysporum f. sp. radicis-cucumerinum</name>
    <dbReference type="NCBI Taxonomy" id="327505"/>
    <lineage>
        <taxon>Eukaryota</taxon>
        <taxon>Fungi</taxon>
        <taxon>Dikarya</taxon>
        <taxon>Ascomycota</taxon>
        <taxon>Pezizomycotina</taxon>
        <taxon>Sordariomycetes</taxon>
        <taxon>Hypocreomycetidae</taxon>
        <taxon>Hypocreales</taxon>
        <taxon>Nectriaceae</taxon>
        <taxon>Fusarium</taxon>
        <taxon>Fusarium oxysporum species complex</taxon>
    </lineage>
</organism>
<dbReference type="PANTHER" id="PTHR37534:SF46">
    <property type="entry name" value="ZN(II)2CYS6 TRANSCRIPTION FACTOR (EUROFUNG)"/>
    <property type="match status" value="1"/>
</dbReference>
<dbReference type="EMBL" id="MABQ02000001">
    <property type="protein sequence ID" value="PCD44723.1"/>
    <property type="molecule type" value="Genomic_DNA"/>
</dbReference>
<feature type="region of interest" description="Disordered" evidence="2">
    <location>
        <begin position="145"/>
        <end position="174"/>
    </location>
</feature>
<evidence type="ECO:0000259" key="3">
    <source>
        <dbReference type="PROSITE" id="PS50048"/>
    </source>
</evidence>
<feature type="compositionally biased region" description="Basic and acidic residues" evidence="2">
    <location>
        <begin position="1"/>
        <end position="10"/>
    </location>
</feature>
<dbReference type="AlphaFoldDB" id="A0A2H3I2I5"/>
<dbReference type="GO" id="GO:0000981">
    <property type="term" value="F:DNA-binding transcription factor activity, RNA polymerase II-specific"/>
    <property type="evidence" value="ECO:0007669"/>
    <property type="project" value="InterPro"/>
</dbReference>
<dbReference type="SMART" id="SM00066">
    <property type="entry name" value="GAL4"/>
    <property type="match status" value="1"/>
</dbReference>
<keyword evidence="1" id="KW-0539">Nucleus</keyword>
<dbReference type="InterPro" id="IPR036864">
    <property type="entry name" value="Zn2-C6_fun-type_DNA-bd_sf"/>
</dbReference>
<gene>
    <name evidence="4" type="ORF">AU210_000179</name>
</gene>
<dbReference type="Proteomes" id="UP000219602">
    <property type="component" value="Chromosome 1"/>
</dbReference>
<dbReference type="PROSITE" id="PS00463">
    <property type="entry name" value="ZN2_CY6_FUNGAL_1"/>
    <property type="match status" value="1"/>
</dbReference>
<protein>
    <recommendedName>
        <fullName evidence="3">Zn(2)-C6 fungal-type domain-containing protein</fullName>
    </recommendedName>
</protein>
<dbReference type="PANTHER" id="PTHR37534">
    <property type="entry name" value="TRANSCRIPTIONAL ACTIVATOR PROTEIN UGA3"/>
    <property type="match status" value="1"/>
</dbReference>
<dbReference type="CDD" id="cd00067">
    <property type="entry name" value="GAL4"/>
    <property type="match status" value="1"/>
</dbReference>
<feature type="domain" description="Zn(2)-C6 fungal-type" evidence="3">
    <location>
        <begin position="34"/>
        <end position="64"/>
    </location>
</feature>
<proteinExistence type="predicted"/>
<dbReference type="SUPFAM" id="SSF57701">
    <property type="entry name" value="Zn2/Cys6 DNA-binding domain"/>
    <property type="match status" value="1"/>
</dbReference>
<evidence type="ECO:0000256" key="2">
    <source>
        <dbReference type="SAM" id="MobiDB-lite"/>
    </source>
</evidence>
<name>A0A2H3I2I5_FUSOX</name>
<comment type="caution">
    <text evidence="4">The sequence shown here is derived from an EMBL/GenBank/DDBJ whole genome shotgun (WGS) entry which is preliminary data.</text>
</comment>
<dbReference type="PROSITE" id="PS50048">
    <property type="entry name" value="ZN2_CY6_FUNGAL_2"/>
    <property type="match status" value="1"/>
</dbReference>
<dbReference type="STRING" id="327505.A0A2H3I2I5"/>
<evidence type="ECO:0000313" key="4">
    <source>
        <dbReference type="EMBL" id="PCD44723.1"/>
    </source>
</evidence>
<accession>A0A2H3I2I5</accession>
<dbReference type="Gene3D" id="4.10.240.10">
    <property type="entry name" value="Zn(2)-C6 fungal-type DNA-binding domain"/>
    <property type="match status" value="1"/>
</dbReference>
<feature type="compositionally biased region" description="Polar residues" evidence="2">
    <location>
        <begin position="11"/>
        <end position="23"/>
    </location>
</feature>
<dbReference type="InterPro" id="IPR001138">
    <property type="entry name" value="Zn2Cys6_DnaBD"/>
</dbReference>
<reference evidence="4 5" key="2">
    <citation type="journal article" date="2017" name="Sci. Rep.">
        <title>A mobile pathogenicity chromosome in Fusarium oxysporum for infection of multiple cucurbit species.</title>
        <authorList>
            <person name="van Dam P."/>
            <person name="Fokkens L."/>
            <person name="Ayukawa Y."/>
            <person name="van der Gragt M."/>
            <person name="Ter Horst A."/>
            <person name="Brankovics B."/>
            <person name="Houterman P.M."/>
            <person name="Arie T."/>
            <person name="Rep M."/>
        </authorList>
    </citation>
    <scope>NUCLEOTIDE SEQUENCE [LARGE SCALE GENOMIC DNA]</scope>
    <source>
        <strain evidence="4 5">Forc016</strain>
    </source>
</reference>
<sequence>MSSLHADGERTTSPQDQQASLSTGPRYKGRVRTGCLVCRARKIKCDEQRPKCQKCIRGSRTCVYRIANRWEPLQMPVVSNQDFGVFQQQQEPVSADTISAGETIATGIENYHVLGQQILPESAIHSSLPSILTVSNDVGPTCQTTRSPINIQKSSSDHSTGSLSQKLPSTESSPSSLQEASQLILLSTTIDWLAAFEVAIPSSFCYFIEQVDCPFLSPFDFLNWNRVKTHITRLDLQYVPVSKALLAIQAVYRAQVDRLSMVHARSEYQAAVDNFESISSDQGVDFDVILIVAFLLCLCMTTLPNEDSSFGVLDGTFTERLHAWLQGGHREPISLRICAWLQLLNTATKRSGSVGLLSEYIANLLYDHINDVPSLSLLDDNTPPEHSLFDAVSTPIFSFHLKVQRISNRVANITHYRRSRTTPEDQAEVTELVDVLKTDLAFLWENRPAPLRLPPDKLREHFSSQISDPLIALAGVCSAAFHTENIVIGRILGDQPFPCPETRPDREGIRDIIDGKWNASLCGALNPGYLRPLFVYALESVEEPQTLWAADCLRRISHPISRSSFLASFIEAHGKAQRAQARRVTMKYFCYQTFSVPLPYI</sequence>
<dbReference type="Pfam" id="PF00172">
    <property type="entry name" value="Zn_clus"/>
    <property type="match status" value="1"/>
</dbReference>
<evidence type="ECO:0000256" key="1">
    <source>
        <dbReference type="ARBA" id="ARBA00023242"/>
    </source>
</evidence>
<evidence type="ECO:0000313" key="5">
    <source>
        <dbReference type="Proteomes" id="UP000219602"/>
    </source>
</evidence>
<feature type="region of interest" description="Disordered" evidence="2">
    <location>
        <begin position="1"/>
        <end position="26"/>
    </location>
</feature>
<dbReference type="GO" id="GO:0008270">
    <property type="term" value="F:zinc ion binding"/>
    <property type="evidence" value="ECO:0007669"/>
    <property type="project" value="InterPro"/>
</dbReference>